<geneLocation type="plastid" evidence="5"/>
<keyword evidence="5" id="KW-0934">Plastid</keyword>
<dbReference type="Gene3D" id="3.30.420.40">
    <property type="match status" value="2"/>
</dbReference>
<evidence type="ECO:0000256" key="2">
    <source>
        <dbReference type="ARBA" id="ARBA00022741"/>
    </source>
</evidence>
<dbReference type="Gene3D" id="3.90.640.10">
    <property type="entry name" value="Actin, Chain A, domain 4"/>
    <property type="match status" value="1"/>
</dbReference>
<dbReference type="CDD" id="cd10234">
    <property type="entry name" value="ASKHA_NBD_HSP70_DnaK-like"/>
    <property type="match status" value="1"/>
</dbReference>
<dbReference type="PROSITE" id="PS00329">
    <property type="entry name" value="HSP70_2"/>
    <property type="match status" value="1"/>
</dbReference>
<accession>A0A2Z5ZB50</accession>
<proteinExistence type="inferred from homology"/>
<name>A0A2Z5ZB50_9STRA</name>
<dbReference type="GO" id="GO:0140662">
    <property type="term" value="F:ATP-dependent protein folding chaperone"/>
    <property type="evidence" value="ECO:0007669"/>
    <property type="project" value="InterPro"/>
</dbReference>
<reference evidence="5" key="1">
    <citation type="submission" date="2018-02" db="EMBL/GenBank/DDBJ databases">
        <title>Evolution and diversity of non-photosynthetic diatom plastid genomes.</title>
        <authorList>
            <person name="Kamikawa R."/>
            <person name="Ishii K."/>
        </authorList>
    </citation>
    <scope>NUCLEOTIDE SEQUENCE</scope>
    <source>
        <strain evidence="5">PL1-4</strain>
    </source>
</reference>
<gene>
    <name evidence="5" type="primary">dnaK</name>
</gene>
<comment type="similarity">
    <text evidence="1 4">Belongs to the heat shock protein 70 family.</text>
</comment>
<dbReference type="Gene3D" id="2.60.34.10">
    <property type="entry name" value="Substrate Binding Domain Of DNAk, Chain A, domain 1"/>
    <property type="match status" value="1"/>
</dbReference>
<keyword evidence="3 4" id="KW-0067">ATP-binding</keyword>
<dbReference type="InterPro" id="IPR043129">
    <property type="entry name" value="ATPase_NBD"/>
</dbReference>
<dbReference type="EMBL" id="AP018506">
    <property type="protein sequence ID" value="BBC77584.1"/>
    <property type="molecule type" value="Genomic_DNA"/>
</dbReference>
<dbReference type="GO" id="GO:0005524">
    <property type="term" value="F:ATP binding"/>
    <property type="evidence" value="ECO:0007669"/>
    <property type="project" value="UniProtKB-KW"/>
</dbReference>
<dbReference type="PRINTS" id="PR00301">
    <property type="entry name" value="HEATSHOCK70"/>
</dbReference>
<dbReference type="FunFam" id="3.90.640.10:FF:000003">
    <property type="entry name" value="Molecular chaperone DnaK"/>
    <property type="match status" value="1"/>
</dbReference>
<evidence type="ECO:0000313" key="5">
    <source>
        <dbReference type="EMBL" id="BBC77584.1"/>
    </source>
</evidence>
<dbReference type="InterPro" id="IPR018181">
    <property type="entry name" value="Heat_shock_70_CS"/>
</dbReference>
<dbReference type="PROSITE" id="PS01036">
    <property type="entry name" value="HSP70_3"/>
    <property type="match status" value="1"/>
</dbReference>
<protein>
    <submittedName>
        <fullName evidence="5">Heat shock protein 70</fullName>
    </submittedName>
</protein>
<dbReference type="FunFam" id="2.60.34.10:FF:000012">
    <property type="entry name" value="Heat shock 70 kDa protein"/>
    <property type="match status" value="1"/>
</dbReference>
<evidence type="ECO:0000256" key="1">
    <source>
        <dbReference type="ARBA" id="ARBA00007381"/>
    </source>
</evidence>
<dbReference type="InterPro" id="IPR029047">
    <property type="entry name" value="HSP70_peptide-bd_sf"/>
</dbReference>
<evidence type="ECO:0000256" key="4">
    <source>
        <dbReference type="RuleBase" id="RU003322"/>
    </source>
</evidence>
<dbReference type="SUPFAM" id="SSF53067">
    <property type="entry name" value="Actin-like ATPase domain"/>
    <property type="match status" value="2"/>
</dbReference>
<evidence type="ECO:0000256" key="3">
    <source>
        <dbReference type="ARBA" id="ARBA00022840"/>
    </source>
</evidence>
<dbReference type="Pfam" id="PF00012">
    <property type="entry name" value="HSP70"/>
    <property type="match status" value="1"/>
</dbReference>
<dbReference type="FunFam" id="3.30.420.40:FF:000004">
    <property type="entry name" value="Molecular chaperone DnaK"/>
    <property type="match status" value="1"/>
</dbReference>
<keyword evidence="2 4" id="KW-0547">Nucleotide-binding</keyword>
<sequence length="593" mass="65934">MIKVIGIDLGTTNSVVASIEGEQPFIVPNIEGSRTTPSIVAYSKKQELLVGNTAKRQSVINPENTFFSIKRLIGLKTNDIKLDTTKLSYKITEDSDNNIKIICPILNKNFSPEEISAQILRKLVTDSKEYLKEDIAKIVITVPAYFNAAQRQATLDAGKIAGIEVARIINEPTAASLVYGLGKEESKVILVVDLGGGTYDVSLLDAGDGVFEVVATVGDTNLGGDDFDANIVSWLLDSFNEKENIDLSKDPQVLQRLLNAAEKAKIELSTVTETKISLPFITADKTGPKHLEQHLSREFFEKLNKDLIQRCKTPLIVALEKAEFKQKEIDEVIFVGGSTRIPAIKKLVESLVVTKINNSINPDEIVAMGAAIQAAMLAKDIKDVLLLDVIPLSLGLEVDGGLMTKIIPRNTLIPVQKSDIFTTTENNQPCVDIHVLQGERQFVRDNKTLGLFRLENIPSAKRGIPQIEITFNINSNGILTVKAKEMKKKKEQSITIENAANLPESEVKRMLSDAETNKNEDKKNKEEIDLILFINDYCFELEEILIQIRTLDKFKNFDIKNIIKSIREEKSEQQVLDAFNTLIQVITYIKNSI</sequence>
<dbReference type="InterPro" id="IPR013126">
    <property type="entry name" value="Hsp_70_fam"/>
</dbReference>
<dbReference type="PANTHER" id="PTHR19375">
    <property type="entry name" value="HEAT SHOCK PROTEIN 70KDA"/>
    <property type="match status" value="1"/>
</dbReference>
<organism evidence="5">
    <name type="scientific">Nitzschia sp. PL1-4</name>
    <dbReference type="NCBI Taxonomy" id="2083272"/>
    <lineage>
        <taxon>Eukaryota</taxon>
        <taxon>Sar</taxon>
        <taxon>Stramenopiles</taxon>
        <taxon>Ochrophyta</taxon>
        <taxon>Bacillariophyta</taxon>
        <taxon>Bacillariophyceae</taxon>
        <taxon>Bacillariophycidae</taxon>
        <taxon>Bacillariales</taxon>
        <taxon>Bacillariaceae</taxon>
        <taxon>Nitzschia</taxon>
    </lineage>
</organism>
<dbReference type="SUPFAM" id="SSF100920">
    <property type="entry name" value="Heat shock protein 70kD (HSP70), peptide-binding domain"/>
    <property type="match status" value="1"/>
</dbReference>
<keyword evidence="5" id="KW-0346">Stress response</keyword>
<dbReference type="AlphaFoldDB" id="A0A2Z5ZB50"/>
<dbReference type="NCBIfam" id="NF001413">
    <property type="entry name" value="PRK00290.1"/>
    <property type="match status" value="1"/>
</dbReference>
<dbReference type="PROSITE" id="PS00297">
    <property type="entry name" value="HSP70_1"/>
    <property type="match status" value="1"/>
</dbReference>